<comment type="caution">
    <text evidence="2">The sequence shown here is derived from an EMBL/GenBank/DDBJ whole genome shotgun (WGS) entry which is preliminary data.</text>
</comment>
<keyword evidence="3" id="KW-1185">Reference proteome</keyword>
<dbReference type="OrthoDB" id="66982at2759"/>
<reference evidence="2" key="1">
    <citation type="submission" date="2022-03" db="EMBL/GenBank/DDBJ databases">
        <authorList>
            <person name="Martin C."/>
        </authorList>
    </citation>
    <scope>NUCLEOTIDE SEQUENCE</scope>
</reference>
<proteinExistence type="predicted"/>
<name>A0A8S4PZP4_OWEFU</name>
<evidence type="ECO:0000313" key="2">
    <source>
        <dbReference type="EMBL" id="CAH1799771.1"/>
    </source>
</evidence>
<feature type="region of interest" description="Disordered" evidence="1">
    <location>
        <begin position="105"/>
        <end position="130"/>
    </location>
</feature>
<sequence>MSRKRKYYMSNTRKKKSLFLILQHQQLPGRYPKRPHTNIKCNAPEKETSDIAKALHHCSDQLTEGTTLHSQNRLEYHRQQTLETIKTLATTTGHVEADKLAEQYRREASKQKEENQAKNLVERDSKIKLF</sequence>
<evidence type="ECO:0000313" key="3">
    <source>
        <dbReference type="Proteomes" id="UP000749559"/>
    </source>
</evidence>
<evidence type="ECO:0000256" key="1">
    <source>
        <dbReference type="SAM" id="MobiDB-lite"/>
    </source>
</evidence>
<protein>
    <submittedName>
        <fullName evidence="2">Uncharacterized protein</fullName>
    </submittedName>
</protein>
<accession>A0A8S4PZP4</accession>
<dbReference type="AlphaFoldDB" id="A0A8S4PZP4"/>
<gene>
    <name evidence="2" type="ORF">OFUS_LOCUS23744</name>
</gene>
<dbReference type="Proteomes" id="UP000749559">
    <property type="component" value="Unassembled WGS sequence"/>
</dbReference>
<dbReference type="EMBL" id="CAIIXF020000011">
    <property type="protein sequence ID" value="CAH1799771.1"/>
    <property type="molecule type" value="Genomic_DNA"/>
</dbReference>
<organism evidence="2 3">
    <name type="scientific">Owenia fusiformis</name>
    <name type="common">Polychaete worm</name>
    <dbReference type="NCBI Taxonomy" id="6347"/>
    <lineage>
        <taxon>Eukaryota</taxon>
        <taxon>Metazoa</taxon>
        <taxon>Spiralia</taxon>
        <taxon>Lophotrochozoa</taxon>
        <taxon>Annelida</taxon>
        <taxon>Polychaeta</taxon>
        <taxon>Sedentaria</taxon>
        <taxon>Canalipalpata</taxon>
        <taxon>Sabellida</taxon>
        <taxon>Oweniida</taxon>
        <taxon>Oweniidae</taxon>
        <taxon>Owenia</taxon>
    </lineage>
</organism>